<dbReference type="EMBL" id="CACQ02001852">
    <property type="protein sequence ID" value="CCF36140.1"/>
    <property type="molecule type" value="Genomic_DNA"/>
</dbReference>
<reference evidence="3" key="1">
    <citation type="journal article" date="2012" name="Nat. Genet.">
        <title>Lifestyle transitions in plant pathogenic Colletotrichum fungi deciphered by genome and transcriptome analyses.</title>
        <authorList>
            <person name="O'Connell R.J."/>
            <person name="Thon M.R."/>
            <person name="Hacquard S."/>
            <person name="Amyotte S.G."/>
            <person name="Kleemann J."/>
            <person name="Torres M.F."/>
            <person name="Damm U."/>
            <person name="Buiate E.A."/>
            <person name="Epstein L."/>
            <person name="Alkan N."/>
            <person name="Altmueller J."/>
            <person name="Alvarado-Balderrama L."/>
            <person name="Bauser C.A."/>
            <person name="Becker C."/>
            <person name="Birren B.W."/>
            <person name="Chen Z."/>
            <person name="Choi J."/>
            <person name="Crouch J.A."/>
            <person name="Duvick J.P."/>
            <person name="Farman M.A."/>
            <person name="Gan P."/>
            <person name="Heiman D."/>
            <person name="Henrissat B."/>
            <person name="Howard R.J."/>
            <person name="Kabbage M."/>
            <person name="Koch C."/>
            <person name="Kracher B."/>
            <person name="Kubo Y."/>
            <person name="Law A.D."/>
            <person name="Lebrun M.-H."/>
            <person name="Lee Y.-H."/>
            <person name="Miyara I."/>
            <person name="Moore N."/>
            <person name="Neumann U."/>
            <person name="Nordstroem K."/>
            <person name="Panaccione D.G."/>
            <person name="Panstruga R."/>
            <person name="Place M."/>
            <person name="Proctor R.H."/>
            <person name="Prusky D."/>
            <person name="Rech G."/>
            <person name="Reinhardt R."/>
            <person name="Rollins J.A."/>
            <person name="Rounsley S."/>
            <person name="Schardl C.L."/>
            <person name="Schwartz D.C."/>
            <person name="Shenoy N."/>
            <person name="Shirasu K."/>
            <person name="Sikhakolli U.R."/>
            <person name="Stueber K."/>
            <person name="Sukno S.A."/>
            <person name="Sweigard J.A."/>
            <person name="Takano Y."/>
            <person name="Takahara H."/>
            <person name="Trail F."/>
            <person name="van der Does H.C."/>
            <person name="Voll L.M."/>
            <person name="Will I."/>
            <person name="Young S."/>
            <person name="Zeng Q."/>
            <person name="Zhang J."/>
            <person name="Zhou S."/>
            <person name="Dickman M.B."/>
            <person name="Schulze-Lefert P."/>
            <person name="Ver Loren van Themaat E."/>
            <person name="Ma L.-J."/>
            <person name="Vaillancourt L.J."/>
        </authorList>
    </citation>
    <scope>NUCLEOTIDE SEQUENCE [LARGE SCALE GENOMIC DNA]</scope>
    <source>
        <strain evidence="3">IMI 349063</strain>
    </source>
</reference>
<dbReference type="AlphaFoldDB" id="H1V7D8"/>
<feature type="non-terminal residue" evidence="2">
    <location>
        <position position="98"/>
    </location>
</feature>
<gene>
    <name evidence="2" type="ORF">CH063_07774</name>
</gene>
<evidence type="ECO:0000256" key="1">
    <source>
        <dbReference type="SAM" id="MobiDB-lite"/>
    </source>
</evidence>
<evidence type="ECO:0000313" key="2">
    <source>
        <dbReference type="EMBL" id="CCF36140.1"/>
    </source>
</evidence>
<feature type="compositionally biased region" description="Basic and acidic residues" evidence="1">
    <location>
        <begin position="11"/>
        <end position="21"/>
    </location>
</feature>
<feature type="region of interest" description="Disordered" evidence="1">
    <location>
        <begin position="1"/>
        <end position="21"/>
    </location>
</feature>
<proteinExistence type="predicted"/>
<organism evidence="2 3">
    <name type="scientific">Colletotrichum higginsianum (strain IMI 349063)</name>
    <name type="common">Crucifer anthracnose fungus</name>
    <dbReference type="NCBI Taxonomy" id="759273"/>
    <lineage>
        <taxon>Eukaryota</taxon>
        <taxon>Fungi</taxon>
        <taxon>Dikarya</taxon>
        <taxon>Ascomycota</taxon>
        <taxon>Pezizomycotina</taxon>
        <taxon>Sordariomycetes</taxon>
        <taxon>Hypocreomycetidae</taxon>
        <taxon>Glomerellales</taxon>
        <taxon>Glomerellaceae</taxon>
        <taxon>Colletotrichum</taxon>
        <taxon>Colletotrichum destructivum species complex</taxon>
    </lineage>
</organism>
<name>H1V7D8_COLHI</name>
<evidence type="ECO:0000313" key="3">
    <source>
        <dbReference type="Proteomes" id="UP000007174"/>
    </source>
</evidence>
<accession>H1V7D8</accession>
<dbReference type="Proteomes" id="UP000007174">
    <property type="component" value="Unassembled WGS sequence"/>
</dbReference>
<sequence length="98" mass="11156">MYLLSHQHNATADEKRGQRRTQDGMAAFIPRWLKMRAQRLGQGMSGDWISAASRYRLRPAPPGYHTLPSVEIFKAQGSSQSGREDKGRGVVCRCRLRR</sequence>
<dbReference type="HOGENOM" id="CLU_2339084_0_0_1"/>
<protein>
    <submittedName>
        <fullName evidence="2">Uncharacterized protein</fullName>
    </submittedName>
</protein>
<feature type="compositionally biased region" description="Polar residues" evidence="1">
    <location>
        <begin position="1"/>
        <end position="10"/>
    </location>
</feature>